<gene>
    <name evidence="2" type="primary">LOC127751064</name>
</gene>
<dbReference type="GeneID" id="127751064"/>
<organism evidence="1 2">
    <name type="scientific">Frankliniella occidentalis</name>
    <name type="common">Western flower thrips</name>
    <name type="synonym">Euthrips occidentalis</name>
    <dbReference type="NCBI Taxonomy" id="133901"/>
    <lineage>
        <taxon>Eukaryota</taxon>
        <taxon>Metazoa</taxon>
        <taxon>Ecdysozoa</taxon>
        <taxon>Arthropoda</taxon>
        <taxon>Hexapoda</taxon>
        <taxon>Insecta</taxon>
        <taxon>Pterygota</taxon>
        <taxon>Neoptera</taxon>
        <taxon>Paraneoptera</taxon>
        <taxon>Thysanoptera</taxon>
        <taxon>Terebrantia</taxon>
        <taxon>Thripoidea</taxon>
        <taxon>Thripidae</taxon>
        <taxon>Frankliniella</taxon>
    </lineage>
</organism>
<keyword evidence="1" id="KW-1185">Reference proteome</keyword>
<dbReference type="RefSeq" id="XP_052129999.1">
    <property type="nucleotide sequence ID" value="XM_052274039.1"/>
</dbReference>
<protein>
    <submittedName>
        <fullName evidence="2">Uncharacterized protein LOC127751064</fullName>
    </submittedName>
</protein>
<evidence type="ECO:0000313" key="2">
    <source>
        <dbReference type="RefSeq" id="XP_052129999.1"/>
    </source>
</evidence>
<dbReference type="Proteomes" id="UP000504606">
    <property type="component" value="Unplaced"/>
</dbReference>
<evidence type="ECO:0000313" key="1">
    <source>
        <dbReference type="Proteomes" id="UP000504606"/>
    </source>
</evidence>
<name>A0A9C6X6K0_FRAOC</name>
<accession>A0A9C6X6K0</accession>
<sequence length="116" mass="13510">MFIYFIQICIRCGNSSEVKSSNKWEVLDDSFFEDLVVNEWVFGLNDEWCTCGHCFEPCYRVLERELMAHRNKDGVISSEEYYSILNIGANSVQTLPDILEESEPETESEDWSCRSC</sequence>
<dbReference type="KEGG" id="foc:127751064"/>
<dbReference type="AlphaFoldDB" id="A0A9C6X6K0"/>
<proteinExistence type="predicted"/>
<reference evidence="2" key="1">
    <citation type="submission" date="2025-08" db="UniProtKB">
        <authorList>
            <consortium name="RefSeq"/>
        </authorList>
    </citation>
    <scope>IDENTIFICATION</scope>
    <source>
        <tissue evidence="2">Whole organism</tissue>
    </source>
</reference>